<evidence type="ECO:0000256" key="8">
    <source>
        <dbReference type="ARBA" id="ARBA00025340"/>
    </source>
</evidence>
<keyword evidence="5 10" id="KW-1133">Transmembrane helix</keyword>
<evidence type="ECO:0000256" key="4">
    <source>
        <dbReference type="ARBA" id="ARBA00022927"/>
    </source>
</evidence>
<dbReference type="InterPro" id="IPR006312">
    <property type="entry name" value="TatA/E"/>
</dbReference>
<accession>A0A7S2JN07</accession>
<gene>
    <name evidence="11" type="ORF">CGLO1086_LOCUS908</name>
</gene>
<dbReference type="GO" id="GO:0043953">
    <property type="term" value="P:protein transport by the Tat complex"/>
    <property type="evidence" value="ECO:0007669"/>
    <property type="project" value="InterPro"/>
</dbReference>
<dbReference type="GO" id="GO:0009535">
    <property type="term" value="C:chloroplast thylakoid membrane"/>
    <property type="evidence" value="ECO:0007669"/>
    <property type="project" value="UniProtKB-SubCell"/>
</dbReference>
<evidence type="ECO:0000256" key="2">
    <source>
        <dbReference type="ARBA" id="ARBA00022448"/>
    </source>
</evidence>
<dbReference type="NCBIfam" id="TIGR01411">
    <property type="entry name" value="tatAE"/>
    <property type="match status" value="1"/>
</dbReference>
<evidence type="ECO:0000256" key="7">
    <source>
        <dbReference type="ARBA" id="ARBA00023136"/>
    </source>
</evidence>
<feature type="region of interest" description="Disordered" evidence="9">
    <location>
        <begin position="147"/>
        <end position="177"/>
    </location>
</feature>
<feature type="compositionally biased region" description="Basic and acidic residues" evidence="9">
    <location>
        <begin position="147"/>
        <end position="170"/>
    </location>
</feature>
<dbReference type="AlphaFoldDB" id="A0A7S2JN07"/>
<dbReference type="HAMAP" id="MF_00236">
    <property type="entry name" value="TatA_E"/>
    <property type="match status" value="1"/>
</dbReference>
<keyword evidence="2" id="KW-0813">Transport</keyword>
<comment type="function">
    <text evidence="8">Part of the twin-arginine translocation (Tat) system that transports large folded proteins containing a characteristic twin-arginine motif in their signal peptide across the thylakoid membrane. Involved in delta pH-dependent protein transport required for chloroplast development, especially thylakoid membrane formation. TATC and TATB mediate precursor recognition, whereas TATA facilitates translocation.</text>
</comment>
<evidence type="ECO:0000256" key="3">
    <source>
        <dbReference type="ARBA" id="ARBA00022692"/>
    </source>
</evidence>
<sequence>MILSVCNHRPSSVETSATMSTPAGFMFSPASSSFTTTTRSLASHEAVCRRQTALGLSLSLKSGSSFLGSNQLRSIRWQAQTSTRWQGYQHSQTVCGIFGLGAGEIAVVVGVALLIFGPSKAPELGKSVGQALKSFKKASVEFEKELKSEAADEEKPAEPTEKIVAEKSASEKSSASS</sequence>
<dbReference type="InterPro" id="IPR003369">
    <property type="entry name" value="TatA/B/E"/>
</dbReference>
<dbReference type="Pfam" id="PF02416">
    <property type="entry name" value="TatA_B_E"/>
    <property type="match status" value="1"/>
</dbReference>
<evidence type="ECO:0000256" key="10">
    <source>
        <dbReference type="SAM" id="Phobius"/>
    </source>
</evidence>
<protein>
    <recommendedName>
        <fullName evidence="12">Sec-independent protein translocase protein TatA</fullName>
    </recommendedName>
</protein>
<dbReference type="NCBIfam" id="NF011429">
    <property type="entry name" value="PRK14857.1"/>
    <property type="match status" value="1"/>
</dbReference>
<dbReference type="EMBL" id="HBGX01002073">
    <property type="protein sequence ID" value="CAD9552701.1"/>
    <property type="molecule type" value="Transcribed_RNA"/>
</dbReference>
<comment type="subcellular location">
    <subcellularLocation>
        <location evidence="1">Plastid</location>
        <location evidence="1">Chloroplast thylakoid membrane</location>
        <topology evidence="1">Single-pass membrane protein</topology>
    </subcellularLocation>
</comment>
<keyword evidence="3 10" id="KW-0812">Transmembrane</keyword>
<evidence type="ECO:0008006" key="12">
    <source>
        <dbReference type="Google" id="ProtNLM"/>
    </source>
</evidence>
<name>A0A7S2JN07_9EUKA</name>
<evidence type="ECO:0000256" key="1">
    <source>
        <dbReference type="ARBA" id="ARBA00004581"/>
    </source>
</evidence>
<dbReference type="GO" id="GO:0006886">
    <property type="term" value="P:intracellular protein transport"/>
    <property type="evidence" value="ECO:0007669"/>
    <property type="project" value="UniProtKB-ARBA"/>
</dbReference>
<keyword evidence="4" id="KW-0653">Protein transport</keyword>
<evidence type="ECO:0000256" key="9">
    <source>
        <dbReference type="SAM" id="MobiDB-lite"/>
    </source>
</evidence>
<evidence type="ECO:0000256" key="5">
    <source>
        <dbReference type="ARBA" id="ARBA00022989"/>
    </source>
</evidence>
<feature type="transmembrane region" description="Helical" evidence="10">
    <location>
        <begin position="96"/>
        <end position="116"/>
    </location>
</feature>
<organism evidence="11">
    <name type="scientific">Cyanoptyche gloeocystis</name>
    <dbReference type="NCBI Taxonomy" id="77922"/>
    <lineage>
        <taxon>Eukaryota</taxon>
        <taxon>Glaucocystophyceae</taxon>
        <taxon>Glaucocystophyceae incertae sedis</taxon>
        <taxon>Cyanoptyche</taxon>
    </lineage>
</organism>
<evidence type="ECO:0000256" key="6">
    <source>
        <dbReference type="ARBA" id="ARBA00023010"/>
    </source>
</evidence>
<proteinExistence type="inferred from homology"/>
<dbReference type="PANTHER" id="PTHR33162">
    <property type="entry name" value="SEC-INDEPENDENT PROTEIN TRANSLOCASE PROTEIN TATA, CHLOROPLASTIC"/>
    <property type="match status" value="1"/>
</dbReference>
<dbReference type="Gene3D" id="1.20.5.3310">
    <property type="match status" value="1"/>
</dbReference>
<dbReference type="PANTHER" id="PTHR33162:SF1">
    <property type="entry name" value="SEC-INDEPENDENT PROTEIN TRANSLOCASE PROTEIN TATA, CHLOROPLASTIC"/>
    <property type="match status" value="1"/>
</dbReference>
<dbReference type="PRINTS" id="PR01506">
    <property type="entry name" value="TATBPROTEIN"/>
</dbReference>
<keyword evidence="7 10" id="KW-0472">Membrane</keyword>
<evidence type="ECO:0000313" key="11">
    <source>
        <dbReference type="EMBL" id="CAD9552701.1"/>
    </source>
</evidence>
<reference evidence="11" key="1">
    <citation type="submission" date="2021-01" db="EMBL/GenBank/DDBJ databases">
        <authorList>
            <person name="Corre E."/>
            <person name="Pelletier E."/>
            <person name="Niang G."/>
            <person name="Scheremetjew M."/>
            <person name="Finn R."/>
            <person name="Kale V."/>
            <person name="Holt S."/>
            <person name="Cochrane G."/>
            <person name="Meng A."/>
            <person name="Brown T."/>
            <person name="Cohen L."/>
        </authorList>
    </citation>
    <scope>NUCLEOTIDE SEQUENCE</scope>
    <source>
        <strain evidence="11">SAG4.97</strain>
    </source>
</reference>
<keyword evidence="6" id="KW-0811">Translocation</keyword>